<gene>
    <name evidence="1" type="ORF">GCM10009019_03080</name>
</gene>
<reference evidence="1 2" key="1">
    <citation type="journal article" date="2019" name="Int. J. Syst. Evol. Microbiol.">
        <title>The Global Catalogue of Microorganisms (GCM) 10K type strain sequencing project: providing services to taxonomists for standard genome sequencing and annotation.</title>
        <authorList>
            <consortium name="The Broad Institute Genomics Platform"/>
            <consortium name="The Broad Institute Genome Sequencing Center for Infectious Disease"/>
            <person name="Wu L."/>
            <person name="Ma J."/>
        </authorList>
    </citation>
    <scope>NUCLEOTIDE SEQUENCE [LARGE SCALE GENOMIC DNA]</scope>
    <source>
        <strain evidence="1 2">JCM 16327</strain>
    </source>
</reference>
<name>A0AAV3SYU0_9EURY</name>
<evidence type="ECO:0000313" key="2">
    <source>
        <dbReference type="Proteomes" id="UP001500194"/>
    </source>
</evidence>
<sequence length="237" mass="25626">MEIRGERECTECGTRWSYYETGSVTCPDCGSIRSVGTDDRTYHTDVASALDLDEARRLAANATVAEAAEAAASAANGYARERGFVSGGDLRDLDDAYLAARELGYVASELERALSVADDEEYYFLTLLRGADDGERPDERDVPGSLTAVRGLAYATAVAEYRREVRSWLDTRDEVPDEAGRVLEALGDHVKRVQALDGDVSLDASERLVAAARAAGDYVRSGDDADAARARSLLDDL</sequence>
<proteinExistence type="predicted"/>
<evidence type="ECO:0008006" key="3">
    <source>
        <dbReference type="Google" id="ProtNLM"/>
    </source>
</evidence>
<organism evidence="1 2">
    <name type="scientific">Salarchaeum japonicum</name>
    <dbReference type="NCBI Taxonomy" id="555573"/>
    <lineage>
        <taxon>Archaea</taxon>
        <taxon>Methanobacteriati</taxon>
        <taxon>Methanobacteriota</taxon>
        <taxon>Stenosarchaea group</taxon>
        <taxon>Halobacteria</taxon>
        <taxon>Halobacteriales</taxon>
        <taxon>Halobacteriaceae</taxon>
    </lineage>
</organism>
<evidence type="ECO:0000313" key="1">
    <source>
        <dbReference type="EMBL" id="GAA0644505.1"/>
    </source>
</evidence>
<comment type="caution">
    <text evidence="1">The sequence shown here is derived from an EMBL/GenBank/DDBJ whole genome shotgun (WGS) entry which is preliminary data.</text>
</comment>
<dbReference type="Pfam" id="PF23430">
    <property type="entry name" value="DUF7117"/>
    <property type="match status" value="1"/>
</dbReference>
<dbReference type="Proteomes" id="UP001500194">
    <property type="component" value="Unassembled WGS sequence"/>
</dbReference>
<accession>A0AAV3SYU0</accession>
<dbReference type="AlphaFoldDB" id="A0AAV3SYU0"/>
<dbReference type="GeneID" id="68572578"/>
<dbReference type="InterPro" id="IPR055541">
    <property type="entry name" value="DUF7117"/>
</dbReference>
<dbReference type="RefSeq" id="WP_227261973.1">
    <property type="nucleotide sequence ID" value="NZ_BAAADU010000002.1"/>
</dbReference>
<keyword evidence="2" id="KW-1185">Reference proteome</keyword>
<dbReference type="EMBL" id="BAAADU010000002">
    <property type="protein sequence ID" value="GAA0644505.1"/>
    <property type="molecule type" value="Genomic_DNA"/>
</dbReference>
<protein>
    <recommendedName>
        <fullName evidence="3">TFIIB-type zinc ribbon-containing protein</fullName>
    </recommendedName>
</protein>